<dbReference type="PROSITE" id="PS50853">
    <property type="entry name" value="FN3"/>
    <property type="match status" value="2"/>
</dbReference>
<feature type="region of interest" description="Disordered" evidence="1">
    <location>
        <begin position="795"/>
        <end position="829"/>
    </location>
</feature>
<dbReference type="RefSeq" id="XP_021094556.1">
    <property type="nucleotide sequence ID" value="XM_021238897.1"/>
</dbReference>
<feature type="domain" description="Fibronectin type-III" evidence="3">
    <location>
        <begin position="1041"/>
        <end position="1134"/>
    </location>
</feature>
<feature type="compositionally biased region" description="Polar residues" evidence="1">
    <location>
        <begin position="1123"/>
        <end position="1133"/>
    </location>
</feature>
<protein>
    <submittedName>
        <fullName evidence="5">Target of Nesh-SH3 isoform X32</fullName>
    </submittedName>
</protein>
<evidence type="ECO:0000313" key="5">
    <source>
        <dbReference type="RefSeq" id="XP_021094556.1"/>
    </source>
</evidence>
<dbReference type="PANTHER" id="PTHR23197">
    <property type="entry name" value="TARSH-RELATED FIBRONECTIN DOMAIN-CONTAINING"/>
    <property type="match status" value="1"/>
</dbReference>
<dbReference type="SUPFAM" id="SSF49265">
    <property type="entry name" value="Fibronectin type III"/>
    <property type="match status" value="2"/>
</dbReference>
<feature type="chain" id="PRO_5043623943" evidence="2">
    <location>
        <begin position="22"/>
        <end position="1276"/>
    </location>
</feature>
<dbReference type="InterPro" id="IPR036116">
    <property type="entry name" value="FN3_sf"/>
</dbReference>
<evidence type="ECO:0000313" key="4">
    <source>
        <dbReference type="Proteomes" id="UP000694906"/>
    </source>
</evidence>
<feature type="compositionally biased region" description="Polar residues" evidence="1">
    <location>
        <begin position="478"/>
        <end position="505"/>
    </location>
</feature>
<feature type="compositionally biased region" description="Polar residues" evidence="1">
    <location>
        <begin position="806"/>
        <end position="825"/>
    </location>
</feature>
<dbReference type="CDD" id="cd00063">
    <property type="entry name" value="FN3"/>
    <property type="match status" value="2"/>
</dbReference>
<dbReference type="Proteomes" id="UP000694906">
    <property type="component" value="Unplaced"/>
</dbReference>
<dbReference type="AlphaFoldDB" id="A0AAX6RB31"/>
<dbReference type="InterPro" id="IPR049109">
    <property type="entry name" value="TARSH/FNDC1_C"/>
</dbReference>
<feature type="compositionally biased region" description="Basic and acidic residues" evidence="1">
    <location>
        <begin position="744"/>
        <end position="755"/>
    </location>
</feature>
<dbReference type="CTD" id="25890"/>
<dbReference type="GO" id="GO:0030198">
    <property type="term" value="P:extracellular matrix organization"/>
    <property type="evidence" value="ECO:0007669"/>
    <property type="project" value="TreeGrafter"/>
</dbReference>
<feature type="compositionally biased region" description="Basic residues" evidence="1">
    <location>
        <begin position="543"/>
        <end position="556"/>
    </location>
</feature>
<dbReference type="Gene3D" id="2.60.40.10">
    <property type="entry name" value="Immunoglobulins"/>
    <property type="match status" value="2"/>
</dbReference>
<name>A0AAX6RB31_HETGA</name>
<feature type="compositionally biased region" description="Polar residues" evidence="1">
    <location>
        <begin position="885"/>
        <end position="897"/>
    </location>
</feature>
<feature type="region of interest" description="Disordered" evidence="1">
    <location>
        <begin position="656"/>
        <end position="759"/>
    </location>
</feature>
<sequence length="1276" mass="141407">MLSSLGCLLLCGSITLALGNAQKLPKGKKTSLKVHINTTSDSILLKFLQPNPNVKLEGFLLGYGSNTSPNQYFPLPTEGKYTEAVVDAEPKYLIVVRPVPPPSQKKSCSGKARPRKPLQLVVGTLTPSSVFLSWGFLINPHHDWTLQSHCPNDRFYTIRYREKDKEKKWIFQLCPATETIVENLKPNTVYEFGVKDNVEGGIWSKIFNHKTIIGSKNKVNGKIQSTYDQVHTVPAYAPRKLIPITIIKQVIQNVTHRASIKSPDKIPFGGTILVHLIIPGLNETTVKLPSSIMVEISDALKAQLANNETLALPAESRTPKVEKTTAQHITVTPETVPRATKPTVSSTLDISETTRVLSQRTPETLQTILLPKFELPLSTLAPKRLPEFPEAKTSFPFEKPEVTLVTKEKSWMAPTAKTSEDSKVVKPQTATYEVFSSPSTSDEPDISEPHTATSDPILDSIPPKTSRILEQPRATLAPSETSFIPQKVETFTSPAMKPTTSAPQKTTSIPSPPKRRPRPKTPRTKPAPEPQTLPPPQSTKAPPKTKRPGRRPRPKTTRSPEVPKSKPALEPATVYPESLVPRIVPKPPKRPKTSHRPDVFQIKPDSKPPVQFLPKPQITANPAFELATFQTEAPSITLVSTTDIEPVILRTTAPVTTLAPKITQRTRTHRPRPKHKSTLSPKIPHTKPALRQTPRTPPKTKTSQHPRITQTQPVPKGSPHATSKPKMSPRPEVSYTTSGPEDVPLPREPDPEVSRSEPVLQPVTFRIEPPKTTIAPLETRGIPFIPIISPSLSQEELQPTLEETDQSTQELFTTKIPRTTESAKTTPAPHRLYTTPWRFRIPDKPHIRPVLNRTTTKPVRPKPSGIPSRNGVGTGAKQPPKPSGSGRNVSVDSTQYTRKPGTIPRTHHPPLPSRPVPPRRKPLPPNNVTGKPGSSRIISSRVTSPPMRATLKPTETTSEIKEADKRQPTPPASGEELGNTTDFSSSPTRETDHLGKPRFKGPHVRYIPKPDNRPCSITDSIKRFPTEEVMEGNATSPPQNPPTNLTVVTVEGCPSFVILDWEKPLNDSVTEYEVISRENGSFSGKNKSIQITNQTFSTVENLKPDTSYEFQVKPKNPLGEGPASNTVAFSTESADPRVSEPVSGGRDAIWTERPFNSDSYSECKGKQYVKRTWYKKFVGVQLCNSLRYKIYLSDSLSGKFYNIGDQRGHGEDHCQFVDSFLDGRTGHHLSSDQLPTKEGYFRAVRQEPVQFGEIGGHTQINYVQWYECGTTIPGKW</sequence>
<keyword evidence="2" id="KW-0732">Signal</keyword>
<dbReference type="PANTHER" id="PTHR23197:SF10">
    <property type="entry name" value="TARGET OF NESH-SH3"/>
    <property type="match status" value="1"/>
</dbReference>
<evidence type="ECO:0000256" key="2">
    <source>
        <dbReference type="SAM" id="SignalP"/>
    </source>
</evidence>
<gene>
    <name evidence="5" type="primary">Abi3bp</name>
</gene>
<feature type="signal peptide" evidence="2">
    <location>
        <begin position="1"/>
        <end position="21"/>
    </location>
</feature>
<accession>A0AAX6RB31</accession>
<organism evidence="4 5">
    <name type="scientific">Heterocephalus glaber</name>
    <name type="common">Naked mole rat</name>
    <dbReference type="NCBI Taxonomy" id="10181"/>
    <lineage>
        <taxon>Eukaryota</taxon>
        <taxon>Metazoa</taxon>
        <taxon>Chordata</taxon>
        <taxon>Craniata</taxon>
        <taxon>Vertebrata</taxon>
        <taxon>Euteleostomi</taxon>
        <taxon>Mammalia</taxon>
        <taxon>Eutheria</taxon>
        <taxon>Euarchontoglires</taxon>
        <taxon>Glires</taxon>
        <taxon>Rodentia</taxon>
        <taxon>Hystricomorpha</taxon>
        <taxon>Bathyergidae</taxon>
        <taxon>Heterocephalus</taxon>
    </lineage>
</organism>
<dbReference type="Pfam" id="PF21731">
    <property type="entry name" value="TARSH_C"/>
    <property type="match status" value="1"/>
</dbReference>
<dbReference type="InterPro" id="IPR003961">
    <property type="entry name" value="FN3_dom"/>
</dbReference>
<feature type="domain" description="Fibronectin type-III" evidence="3">
    <location>
        <begin position="116"/>
        <end position="214"/>
    </location>
</feature>
<dbReference type="InterPro" id="IPR013783">
    <property type="entry name" value="Ig-like_fold"/>
</dbReference>
<feature type="region of interest" description="Disordered" evidence="1">
    <location>
        <begin position="844"/>
        <end position="1018"/>
    </location>
</feature>
<feature type="compositionally biased region" description="Basic residues" evidence="1">
    <location>
        <begin position="664"/>
        <end position="677"/>
    </location>
</feature>
<dbReference type="FunFam" id="2.60.40.10:FF:000292">
    <property type="entry name" value="Target of Nesh-SH3 isoform 1"/>
    <property type="match status" value="1"/>
</dbReference>
<feature type="compositionally biased region" description="Basic residues" evidence="1">
    <location>
        <begin position="513"/>
        <end position="523"/>
    </location>
</feature>
<evidence type="ECO:0000259" key="3">
    <source>
        <dbReference type="PROSITE" id="PS50853"/>
    </source>
</evidence>
<keyword evidence="4" id="KW-1185">Reference proteome</keyword>
<dbReference type="GO" id="GO:0010811">
    <property type="term" value="P:positive regulation of cell-substrate adhesion"/>
    <property type="evidence" value="ECO:0007669"/>
    <property type="project" value="TreeGrafter"/>
</dbReference>
<feature type="compositionally biased region" description="Basic and acidic residues" evidence="1">
    <location>
        <begin position="958"/>
        <end position="967"/>
    </location>
</feature>
<dbReference type="Pfam" id="PF00041">
    <property type="entry name" value="fn3"/>
    <property type="match status" value="1"/>
</dbReference>
<feature type="region of interest" description="Disordered" evidence="1">
    <location>
        <begin position="1115"/>
        <end position="1147"/>
    </location>
</feature>
<evidence type="ECO:0000256" key="1">
    <source>
        <dbReference type="SAM" id="MobiDB-lite"/>
    </source>
</evidence>
<feature type="compositionally biased region" description="Polar residues" evidence="1">
    <location>
        <begin position="703"/>
        <end position="713"/>
    </location>
</feature>
<reference evidence="5" key="1">
    <citation type="submission" date="2025-08" db="UniProtKB">
        <authorList>
            <consortium name="RefSeq"/>
        </authorList>
    </citation>
    <scope>IDENTIFICATION</scope>
</reference>
<feature type="region of interest" description="Disordered" evidence="1">
    <location>
        <begin position="433"/>
        <end position="615"/>
    </location>
</feature>
<dbReference type="GeneID" id="101717706"/>
<feature type="compositionally biased region" description="Polar residues" evidence="1">
    <location>
        <begin position="978"/>
        <end position="988"/>
    </location>
</feature>
<feature type="compositionally biased region" description="Pro residues" evidence="1">
    <location>
        <begin position="525"/>
        <end position="537"/>
    </location>
</feature>
<proteinExistence type="predicted"/>